<dbReference type="InterPro" id="IPR011990">
    <property type="entry name" value="TPR-like_helical_dom_sf"/>
</dbReference>
<keyword evidence="2" id="KW-0472">Membrane</keyword>
<dbReference type="Gene3D" id="1.25.40.10">
    <property type="entry name" value="Tetratricopeptide repeat domain"/>
    <property type="match status" value="1"/>
</dbReference>
<keyword evidence="2" id="KW-0812">Transmembrane</keyword>
<sequence length="275" mass="30987">MKKEDKEILVRIDRYIRGELREEEKERLWKDFLRKPEYYHWFETELHLRRMKESDGGSGSGSTNGKEHLNGMPGGRVLNGNGSPVMSMMSQMRPYTWVVAAAAVLTIIFGLRFFLLQDSSDVHDLAINRIDATELSGAGITRSDDQVGDSDQVALSRGIAFAYNGDEADAAEQFILVLQTSNNQEMVSKAVLNLGIVRYNQQNFEEASMHFSRSLQSGALTAFQEEKTRWFLANSYLNLGQNQNTLTELDAILDIKGRYETAAFQLKQNLTGSGE</sequence>
<proteinExistence type="predicted"/>
<dbReference type="SUPFAM" id="SSF48452">
    <property type="entry name" value="TPR-like"/>
    <property type="match status" value="1"/>
</dbReference>
<dbReference type="Proteomes" id="UP000245533">
    <property type="component" value="Unassembled WGS sequence"/>
</dbReference>
<dbReference type="RefSeq" id="WP_109644224.1">
    <property type="nucleotide sequence ID" value="NZ_QGGB01000002.1"/>
</dbReference>
<keyword evidence="2" id="KW-1133">Transmembrane helix</keyword>
<comment type="caution">
    <text evidence="3">The sequence shown here is derived from an EMBL/GenBank/DDBJ whole genome shotgun (WGS) entry which is preliminary data.</text>
</comment>
<keyword evidence="4" id="KW-1185">Reference proteome</keyword>
<evidence type="ECO:0000256" key="1">
    <source>
        <dbReference type="SAM" id="MobiDB-lite"/>
    </source>
</evidence>
<name>A0A316TT20_9BACT</name>
<evidence type="ECO:0000313" key="3">
    <source>
        <dbReference type="EMBL" id="PWN07763.1"/>
    </source>
</evidence>
<feature type="transmembrane region" description="Helical" evidence="2">
    <location>
        <begin position="95"/>
        <end position="115"/>
    </location>
</feature>
<accession>A0A316TT20</accession>
<reference evidence="3 4" key="1">
    <citation type="submission" date="2018-05" db="EMBL/GenBank/DDBJ databases">
        <title>Rhodohalobacter halophilus gen. nov., sp. nov., a moderately halophilic member of the family Balneolaceae.</title>
        <authorList>
            <person name="Liu Z.-W."/>
        </authorList>
    </citation>
    <scope>NUCLEOTIDE SEQUENCE [LARGE SCALE GENOMIC DNA]</scope>
    <source>
        <strain evidence="3 4">8A47</strain>
    </source>
</reference>
<dbReference type="EMBL" id="QGGB01000002">
    <property type="protein sequence ID" value="PWN07763.1"/>
    <property type="molecule type" value="Genomic_DNA"/>
</dbReference>
<dbReference type="OrthoDB" id="1523901at2"/>
<dbReference type="AlphaFoldDB" id="A0A316TT20"/>
<evidence type="ECO:0000256" key="2">
    <source>
        <dbReference type="SAM" id="Phobius"/>
    </source>
</evidence>
<organism evidence="3 4">
    <name type="scientific">Rhodohalobacter mucosus</name>
    <dbReference type="NCBI Taxonomy" id="2079485"/>
    <lineage>
        <taxon>Bacteria</taxon>
        <taxon>Pseudomonadati</taxon>
        <taxon>Balneolota</taxon>
        <taxon>Balneolia</taxon>
        <taxon>Balneolales</taxon>
        <taxon>Balneolaceae</taxon>
        <taxon>Rhodohalobacter</taxon>
    </lineage>
</organism>
<gene>
    <name evidence="3" type="ORF">DDZ15_01740</name>
</gene>
<protein>
    <submittedName>
        <fullName evidence="3">Uncharacterized protein</fullName>
    </submittedName>
</protein>
<evidence type="ECO:0000313" key="4">
    <source>
        <dbReference type="Proteomes" id="UP000245533"/>
    </source>
</evidence>
<feature type="region of interest" description="Disordered" evidence="1">
    <location>
        <begin position="52"/>
        <end position="73"/>
    </location>
</feature>